<reference evidence="2 3" key="1">
    <citation type="submission" date="2014-12" db="EMBL/GenBank/DDBJ databases">
        <title>Draft genome sequences of 29 type strains of Enterococci.</title>
        <authorList>
            <person name="Zhong Z."/>
            <person name="Sun Z."/>
            <person name="Liu W."/>
            <person name="Zhang W."/>
            <person name="Zhang H."/>
        </authorList>
    </citation>
    <scope>NUCLEOTIDE SEQUENCE [LARGE SCALE GENOMIC DNA]</scope>
    <source>
        <strain evidence="2 3">DSM 22801</strain>
    </source>
</reference>
<evidence type="ECO:0000313" key="2">
    <source>
        <dbReference type="EMBL" id="OJG91892.1"/>
    </source>
</evidence>
<keyword evidence="1" id="KW-0472">Membrane</keyword>
<keyword evidence="1" id="KW-0812">Transmembrane</keyword>
<accession>A0AA91GB74</accession>
<gene>
    <name evidence="2" type="ORF">RV15_GL000332</name>
</gene>
<evidence type="ECO:0000313" key="3">
    <source>
        <dbReference type="Proteomes" id="UP000183039"/>
    </source>
</evidence>
<evidence type="ECO:0000256" key="1">
    <source>
        <dbReference type="SAM" id="Phobius"/>
    </source>
</evidence>
<sequence length="38" mass="4482">MQIKYKEKSQASRLAWLLFLEGISVLNDHFLLLVIHVK</sequence>
<proteinExistence type="predicted"/>
<keyword evidence="1" id="KW-1133">Transmembrane helix</keyword>
<organism evidence="2 3">
    <name type="scientific">Enterococcus silesiacus</name>
    <dbReference type="NCBI Taxonomy" id="332949"/>
    <lineage>
        <taxon>Bacteria</taxon>
        <taxon>Bacillati</taxon>
        <taxon>Bacillota</taxon>
        <taxon>Bacilli</taxon>
        <taxon>Lactobacillales</taxon>
        <taxon>Enterococcaceae</taxon>
        <taxon>Enterococcus</taxon>
    </lineage>
</organism>
<name>A0AA91GB74_9ENTE</name>
<dbReference type="AlphaFoldDB" id="A0AA91GB74"/>
<dbReference type="EMBL" id="JXLC01000010">
    <property type="protein sequence ID" value="OJG91892.1"/>
    <property type="molecule type" value="Genomic_DNA"/>
</dbReference>
<dbReference type="Proteomes" id="UP000183039">
    <property type="component" value="Unassembled WGS sequence"/>
</dbReference>
<protein>
    <submittedName>
        <fullName evidence="2">Uncharacterized protein</fullName>
    </submittedName>
</protein>
<comment type="caution">
    <text evidence="2">The sequence shown here is derived from an EMBL/GenBank/DDBJ whole genome shotgun (WGS) entry which is preliminary data.</text>
</comment>
<feature type="transmembrane region" description="Helical" evidence="1">
    <location>
        <begin position="14"/>
        <end position="35"/>
    </location>
</feature>